<evidence type="ECO:0000313" key="4">
    <source>
        <dbReference type="Proteomes" id="UP000018291"/>
    </source>
</evidence>
<dbReference type="Proteomes" id="UP000018291">
    <property type="component" value="Unassembled WGS sequence"/>
</dbReference>
<feature type="region of interest" description="Disordered" evidence="1">
    <location>
        <begin position="1"/>
        <end position="30"/>
    </location>
</feature>
<feature type="transmembrane region" description="Helical" evidence="2">
    <location>
        <begin position="363"/>
        <end position="386"/>
    </location>
</feature>
<evidence type="ECO:0000313" key="3">
    <source>
        <dbReference type="EMBL" id="CCM65717.1"/>
    </source>
</evidence>
<dbReference type="EMBL" id="CANL01000078">
    <property type="protein sequence ID" value="CCM65717.1"/>
    <property type="molecule type" value="Genomic_DNA"/>
</dbReference>
<feature type="transmembrane region" description="Helical" evidence="2">
    <location>
        <begin position="303"/>
        <end position="325"/>
    </location>
</feature>
<accession>R4Z7L5</accession>
<dbReference type="RefSeq" id="WP_012230693.1">
    <property type="nucleotide sequence ID" value="NZ_HG422565.1"/>
</dbReference>
<sequence>MSSSQVGAAAEPSLERELAPHRAPPSGTPAPPSGVGLAYVSLLALSVGSVLLIGAGRVRDQSYWGDEAVTAAIVRRPLGGLVRVLWSQEAGMGPYYAALWVWGRAFGGDAGLRMFSVVGMAVVVAFAFDLTWRWFGGAEAVAVSAVLIAHPFALRYLVELRAYSWMMALGVGLVWVVDRWWQNPTSAWTVCVGVVAGLLAAIHIAAILFVVAIAIAVVTTVKKDIWFNRRSLVIAAITAAAFASSVPALLARKGQIDWIAAVSPSNLVEVVEKFLGGGWWAIFLGTGLLLFGMGASRASRWQVAVLLAGTILTPVLVALLSVVQSLWIPRYLAPAFALAVIAAVAGCSGIWRRIAARWPGAQCTSGLVSATIATVALGTLVVAGPFRDDSPNRDGMRSAVAYVTGQLQPGDLVLASDQEHMPLYHYLGLREDVVPSFLIVPDGNRLYPVEADVNDIADRLRAAPRIFVVRNAGRSIDRDIIATFDGWDQETHRFGRVSVETFERVS</sequence>
<evidence type="ECO:0000256" key="1">
    <source>
        <dbReference type="SAM" id="MobiDB-lite"/>
    </source>
</evidence>
<feature type="transmembrane region" description="Helical" evidence="2">
    <location>
        <begin position="270"/>
        <end position="291"/>
    </location>
</feature>
<feature type="transmembrane region" description="Helical" evidence="2">
    <location>
        <begin position="36"/>
        <end position="55"/>
    </location>
</feature>
<dbReference type="AlphaFoldDB" id="R4Z7L5"/>
<reference evidence="3 4" key="1">
    <citation type="journal article" date="2013" name="ISME J.">
        <title>Metabolic model for the filamentous 'Candidatus Microthrix parvicella' based on genomic and metagenomic analyses.</title>
        <authorList>
            <person name="Jon McIlroy S."/>
            <person name="Kristiansen R."/>
            <person name="Albertsen M."/>
            <person name="Michael Karst S."/>
            <person name="Rossetti S."/>
            <person name="Lund Nielsen J."/>
            <person name="Tandoi V."/>
            <person name="James Seviour R."/>
            <person name="Nielsen P.H."/>
        </authorList>
    </citation>
    <scope>NUCLEOTIDE SEQUENCE [LARGE SCALE GENOMIC DNA]</scope>
    <source>
        <strain evidence="3 4">RN1</strain>
    </source>
</reference>
<keyword evidence="2" id="KW-0472">Membrane</keyword>
<protein>
    <submittedName>
        <fullName evidence="3">Uncharacterized protein</fullName>
    </submittedName>
</protein>
<dbReference type="HOGENOM" id="CLU_538287_0_0_11"/>
<feature type="transmembrane region" description="Helical" evidence="2">
    <location>
        <begin position="331"/>
        <end position="351"/>
    </location>
</feature>
<proteinExistence type="predicted"/>
<dbReference type="OrthoDB" id="5318634at2"/>
<keyword evidence="2" id="KW-0812">Transmembrane</keyword>
<gene>
    <name evidence="3" type="ORF">BN381_80247</name>
</gene>
<evidence type="ECO:0000256" key="2">
    <source>
        <dbReference type="SAM" id="Phobius"/>
    </source>
</evidence>
<feature type="transmembrane region" description="Helical" evidence="2">
    <location>
        <begin position="162"/>
        <end position="181"/>
    </location>
</feature>
<feature type="transmembrane region" description="Helical" evidence="2">
    <location>
        <begin position="110"/>
        <end position="128"/>
    </location>
</feature>
<keyword evidence="4" id="KW-1185">Reference proteome</keyword>
<name>R4Z7L5_9ACTN</name>
<dbReference type="STRING" id="1229780.BN381_80247"/>
<organism evidence="3 4">
    <name type="scientific">Candidatus Neomicrothrix parvicella RN1</name>
    <dbReference type="NCBI Taxonomy" id="1229780"/>
    <lineage>
        <taxon>Bacteria</taxon>
        <taxon>Bacillati</taxon>
        <taxon>Actinomycetota</taxon>
        <taxon>Acidimicrobiia</taxon>
        <taxon>Acidimicrobiales</taxon>
        <taxon>Microthrixaceae</taxon>
        <taxon>Candidatus Neomicrothrix</taxon>
    </lineage>
</organism>
<feature type="transmembrane region" description="Helical" evidence="2">
    <location>
        <begin position="232"/>
        <end position="250"/>
    </location>
</feature>
<keyword evidence="2" id="KW-1133">Transmembrane helix</keyword>
<feature type="transmembrane region" description="Helical" evidence="2">
    <location>
        <begin position="187"/>
        <end position="220"/>
    </location>
</feature>
<comment type="caution">
    <text evidence="3">The sequence shown here is derived from an EMBL/GenBank/DDBJ whole genome shotgun (WGS) entry which is preliminary data.</text>
</comment>
<feature type="transmembrane region" description="Helical" evidence="2">
    <location>
        <begin position="134"/>
        <end position="153"/>
    </location>
</feature>